<keyword evidence="2" id="KW-1185">Reference proteome</keyword>
<dbReference type="Proteomes" id="UP000530660">
    <property type="component" value="Unassembled WGS sequence"/>
</dbReference>
<dbReference type="AlphaFoldDB" id="A0A7J7IMQ6"/>
<organism evidence="1 2">
    <name type="scientific">Cyanidiococcus yangmingshanensis</name>
    <dbReference type="NCBI Taxonomy" id="2690220"/>
    <lineage>
        <taxon>Eukaryota</taxon>
        <taxon>Rhodophyta</taxon>
        <taxon>Bangiophyceae</taxon>
        <taxon>Cyanidiales</taxon>
        <taxon>Cyanidiaceae</taxon>
        <taxon>Cyanidiococcus</taxon>
    </lineage>
</organism>
<comment type="caution">
    <text evidence="1">The sequence shown here is derived from an EMBL/GenBank/DDBJ whole genome shotgun (WGS) entry which is preliminary data.</text>
</comment>
<accession>A0A7J7IMQ6</accession>
<sequence>MMCFGGADYLQQSPERRRLSQPVLVEGVSLRGGDSRRCDAALCDDGANAADVSALLGARLWTELEIKRMHATALVEFREHHHRVSGMEGSLILGIDLSRFDVDNSGTSVFGEHKSTVFFSQNSL</sequence>
<reference evidence="1 2" key="1">
    <citation type="journal article" date="2020" name="J. Phycol.">
        <title>Comparative genome analysis reveals Cyanidiococcus gen. nov., a new extremophilic red algal genus sister to Cyanidioschyzon (Cyanidioschyzonaceae, Rhodophyta).</title>
        <authorList>
            <person name="Liu S.-L."/>
            <person name="Chiang Y.-R."/>
            <person name="Yoon H.S."/>
            <person name="Fu H.-Y."/>
        </authorList>
    </citation>
    <scope>NUCLEOTIDE SEQUENCE [LARGE SCALE GENOMIC DNA]</scope>
    <source>
        <strain evidence="1 2">THAL066</strain>
    </source>
</reference>
<evidence type="ECO:0000313" key="2">
    <source>
        <dbReference type="Proteomes" id="UP000530660"/>
    </source>
</evidence>
<name>A0A7J7IMQ6_9RHOD</name>
<evidence type="ECO:0000313" key="1">
    <source>
        <dbReference type="EMBL" id="KAF6004396.1"/>
    </source>
</evidence>
<proteinExistence type="predicted"/>
<gene>
    <name evidence="1" type="ORF">F1559_001489</name>
</gene>
<protein>
    <submittedName>
        <fullName evidence="1">Uncharacterized protein</fullName>
    </submittedName>
</protein>
<dbReference type="EMBL" id="VWRR01000003">
    <property type="protein sequence ID" value="KAF6004396.1"/>
    <property type="molecule type" value="Genomic_DNA"/>
</dbReference>